<evidence type="ECO:0000259" key="4">
    <source>
        <dbReference type="Pfam" id="PF07631"/>
    </source>
</evidence>
<dbReference type="RefSeq" id="WP_419187914.1">
    <property type="nucleotide sequence ID" value="NZ_CP036272.1"/>
</dbReference>
<dbReference type="Pfam" id="PF07626">
    <property type="entry name" value="PSD3"/>
    <property type="match status" value="1"/>
</dbReference>
<proteinExistence type="predicted"/>
<evidence type="ECO:0008006" key="9">
    <source>
        <dbReference type="Google" id="ProtNLM"/>
    </source>
</evidence>
<evidence type="ECO:0000259" key="5">
    <source>
        <dbReference type="Pfam" id="PF07635"/>
    </source>
</evidence>
<evidence type="ECO:0000313" key="8">
    <source>
        <dbReference type="Proteomes" id="UP000315003"/>
    </source>
</evidence>
<dbReference type="InterPro" id="IPR013036">
    <property type="entry name" value="DUF1587"/>
</dbReference>
<dbReference type="Pfam" id="PF07631">
    <property type="entry name" value="PSD4"/>
    <property type="match status" value="1"/>
</dbReference>
<dbReference type="Pfam" id="PF07627">
    <property type="entry name" value="PSCyt3"/>
    <property type="match status" value="1"/>
</dbReference>
<dbReference type="InterPro" id="IPR011429">
    <property type="entry name" value="Cyt_c_Planctomycete-type"/>
</dbReference>
<organism evidence="7 8">
    <name type="scientific">Stieleria bergensis</name>
    <dbReference type="NCBI Taxonomy" id="2528025"/>
    <lineage>
        <taxon>Bacteria</taxon>
        <taxon>Pseudomonadati</taxon>
        <taxon>Planctomycetota</taxon>
        <taxon>Planctomycetia</taxon>
        <taxon>Pirellulales</taxon>
        <taxon>Pirellulaceae</taxon>
        <taxon>Stieleria</taxon>
    </lineage>
</organism>
<feature type="domain" description="DUF1588" evidence="3">
    <location>
        <begin position="508"/>
        <end position="607"/>
    </location>
</feature>
<evidence type="ECO:0000313" key="7">
    <source>
        <dbReference type="EMBL" id="QDT57570.1"/>
    </source>
</evidence>
<feature type="domain" description="DUF1592" evidence="4">
    <location>
        <begin position="352"/>
        <end position="478"/>
    </location>
</feature>
<dbReference type="InterPro" id="IPR013043">
    <property type="entry name" value="DUF1595"/>
</dbReference>
<keyword evidence="8" id="KW-1185">Reference proteome</keyword>
<gene>
    <name evidence="7" type="ORF">SV7mr_00520</name>
</gene>
<feature type="domain" description="DUF1595" evidence="6">
    <location>
        <begin position="281"/>
        <end position="337"/>
    </location>
</feature>
<dbReference type="Proteomes" id="UP000315003">
    <property type="component" value="Chromosome"/>
</dbReference>
<protein>
    <recommendedName>
        <fullName evidence="9">Cytochrome c domain-containing protein</fullName>
    </recommendedName>
</protein>
<dbReference type="Pfam" id="PF07637">
    <property type="entry name" value="PSD5"/>
    <property type="match status" value="1"/>
</dbReference>
<dbReference type="InterPro" id="IPR013039">
    <property type="entry name" value="DUF1588"/>
</dbReference>
<name>A0A517SN76_9BACT</name>
<feature type="domain" description="DUF1587" evidence="2">
    <location>
        <begin position="209"/>
        <end position="248"/>
    </location>
</feature>
<dbReference type="InterPro" id="IPR011478">
    <property type="entry name" value="DUF1585"/>
</dbReference>
<evidence type="ECO:0000259" key="1">
    <source>
        <dbReference type="Pfam" id="PF07624"/>
    </source>
</evidence>
<dbReference type="Pfam" id="PF07624">
    <property type="entry name" value="PSD2"/>
    <property type="match status" value="1"/>
</dbReference>
<dbReference type="Pfam" id="PF07635">
    <property type="entry name" value="PSCyt1"/>
    <property type="match status" value="1"/>
</dbReference>
<dbReference type="EMBL" id="CP036272">
    <property type="protein sequence ID" value="QDT57570.1"/>
    <property type="molecule type" value="Genomic_DNA"/>
</dbReference>
<feature type="domain" description="DUF1585" evidence="1">
    <location>
        <begin position="623"/>
        <end position="694"/>
    </location>
</feature>
<accession>A0A517SN76</accession>
<reference evidence="7 8" key="1">
    <citation type="submission" date="2019-02" db="EMBL/GenBank/DDBJ databases">
        <title>Deep-cultivation of Planctomycetes and their phenomic and genomic characterization uncovers novel biology.</title>
        <authorList>
            <person name="Wiegand S."/>
            <person name="Jogler M."/>
            <person name="Boedeker C."/>
            <person name="Pinto D."/>
            <person name="Vollmers J."/>
            <person name="Rivas-Marin E."/>
            <person name="Kohn T."/>
            <person name="Peeters S.H."/>
            <person name="Heuer A."/>
            <person name="Rast P."/>
            <person name="Oberbeckmann S."/>
            <person name="Bunk B."/>
            <person name="Jeske O."/>
            <person name="Meyerdierks A."/>
            <person name="Storesund J.E."/>
            <person name="Kallscheuer N."/>
            <person name="Luecker S."/>
            <person name="Lage O.M."/>
            <person name="Pohl T."/>
            <person name="Merkel B.J."/>
            <person name="Hornburger P."/>
            <person name="Mueller R.-W."/>
            <person name="Bruemmer F."/>
            <person name="Labrenz M."/>
            <person name="Spormann A.M."/>
            <person name="Op den Camp H."/>
            <person name="Overmann J."/>
            <person name="Amann R."/>
            <person name="Jetten M.S.M."/>
            <person name="Mascher T."/>
            <person name="Medema M.H."/>
            <person name="Devos D.P."/>
            <person name="Kaster A.-K."/>
            <person name="Ovreas L."/>
            <person name="Rohde M."/>
            <person name="Galperin M.Y."/>
            <person name="Jogler C."/>
        </authorList>
    </citation>
    <scope>NUCLEOTIDE SEQUENCE [LARGE SCALE GENOMIC DNA]</scope>
    <source>
        <strain evidence="7 8">SV_7m_r</strain>
    </source>
</reference>
<dbReference type="InterPro" id="IPR013042">
    <property type="entry name" value="DUF1592"/>
</dbReference>
<evidence type="ECO:0000259" key="6">
    <source>
        <dbReference type="Pfam" id="PF07637"/>
    </source>
</evidence>
<dbReference type="AlphaFoldDB" id="A0A517SN76"/>
<sequence length="696" mass="78110">MQAPPRLSADNMHLPNHRIIGRLAIALLAALFGMTSVATADDAEFQRTLSAFAQQHCTDCHGGDEPEGELSLDDETLAVMAASADQLETLIDVIDLGEMPPEDASQPEPEEREQIVEALREQLRHVVEEAERDGQASQTAIRRMNRFQYNNAVIDLFELKCIVFTLPERVMRDQRGYFDPASGRMPDRIAVGSRPLGKSQMIERRLAGVAAFPQDLRAEHGFDNQADHLSLSPLLLESFLSLSRSIVESPDFNQRNVGIWKAFFMAPGNDTDIDIDQVLTSRLRPFLQRAFRSSIDQQTVDRYAAFAGDRIKQGDDFTEAMKQTASAVIASPRFFYLGGDSAPEQDNAVARSYRIANRLSFFLWASIPDEELLSLAAQGELTDPEMVVKQTDRMMLDKRLKRFCDAFPSQWLQIERIISSIPNRKQFSVFYFSKYRSSMHMMLEPLLVFETVLIEDRSILELIDAPFSYRSRRLDQFYYANTNNLPGNAGSVGSIDFHRVPNEDRRYGGVITNAAVMTMTSSPTRTQPITRGAWLATVIFNNPPEPPPADVPPLDEHPKGDLAELSLRKRLKLHRERASCAGCHEKIDPLGFALENFGPTGKWREQDANANPVDMAGTLFGKHDFKTVVEFKDAILNEKDRYARGFTGHLLAYALARPSDASDTLTIDQIVDESATTDYSIKSLFRGVVTSGPFMQ</sequence>
<evidence type="ECO:0000259" key="3">
    <source>
        <dbReference type="Pfam" id="PF07627"/>
    </source>
</evidence>
<feature type="domain" description="Cytochrome C Planctomycete-type" evidence="5">
    <location>
        <begin position="57"/>
        <end position="103"/>
    </location>
</feature>
<evidence type="ECO:0000259" key="2">
    <source>
        <dbReference type="Pfam" id="PF07626"/>
    </source>
</evidence>